<evidence type="ECO:0000256" key="3">
    <source>
        <dbReference type="ARBA" id="ARBA00023163"/>
    </source>
</evidence>
<dbReference type="SUPFAM" id="SSF46689">
    <property type="entry name" value="Homeodomain-like"/>
    <property type="match status" value="1"/>
</dbReference>
<evidence type="ECO:0000256" key="2">
    <source>
        <dbReference type="ARBA" id="ARBA00023125"/>
    </source>
</evidence>
<dbReference type="PANTHER" id="PTHR30055">
    <property type="entry name" value="HTH-TYPE TRANSCRIPTIONAL REGULATOR RUTR"/>
    <property type="match status" value="1"/>
</dbReference>
<comment type="caution">
    <text evidence="6">The sequence shown here is derived from an EMBL/GenBank/DDBJ whole genome shotgun (WGS) entry which is preliminary data.</text>
</comment>
<feature type="domain" description="HTH tetR-type" evidence="5">
    <location>
        <begin position="16"/>
        <end position="76"/>
    </location>
</feature>
<evidence type="ECO:0000259" key="5">
    <source>
        <dbReference type="PROSITE" id="PS50977"/>
    </source>
</evidence>
<dbReference type="InterPro" id="IPR001647">
    <property type="entry name" value="HTH_TetR"/>
</dbReference>
<dbReference type="Proteomes" id="UP000244867">
    <property type="component" value="Unassembled WGS sequence"/>
</dbReference>
<dbReference type="PANTHER" id="PTHR30055:SF234">
    <property type="entry name" value="HTH-TYPE TRANSCRIPTIONAL REGULATOR BETI"/>
    <property type="match status" value="1"/>
</dbReference>
<keyword evidence="3" id="KW-0804">Transcription</keyword>
<keyword evidence="2 4" id="KW-0238">DNA-binding</keyword>
<sequence length="218" mass="23326">MTLDLAVCGLRATKKERTRQALSAAAVRIVAADGIDALTADRIAAEAGVSRRTLFNYFARVEDVLTASMDEAMQGALTVFAARPDDEPLRTSITAVLAGLLDHQVFEQAITLERAASGSPATRHFLREYDDRVVDMIETGLHERIGEAADPMYVAGLAGSVTAVLTRTTRLVVEQHPDLAPVDLTARLHEALATAFDLLFSGFDEAGAVSTSTLGQDN</sequence>
<dbReference type="Pfam" id="PF00440">
    <property type="entry name" value="TetR_N"/>
    <property type="match status" value="1"/>
</dbReference>
<dbReference type="InterPro" id="IPR009057">
    <property type="entry name" value="Homeodomain-like_sf"/>
</dbReference>
<name>A0A2R7YVE6_9ACTN</name>
<reference evidence="6 7" key="1">
    <citation type="submission" date="2018-03" db="EMBL/GenBank/DDBJ databases">
        <authorList>
            <person name="Keele B.F."/>
        </authorList>
    </citation>
    <scope>NUCLEOTIDE SEQUENCE [LARGE SCALE GENOMIC DNA]</scope>
    <source>
        <strain evidence="6 7">IB-3</strain>
    </source>
</reference>
<evidence type="ECO:0000256" key="1">
    <source>
        <dbReference type="ARBA" id="ARBA00023015"/>
    </source>
</evidence>
<accession>A0A2R7YVE6</accession>
<organism evidence="6 7">
    <name type="scientific">Nocardioides currus</name>
    <dbReference type="NCBI Taxonomy" id="2133958"/>
    <lineage>
        <taxon>Bacteria</taxon>
        <taxon>Bacillati</taxon>
        <taxon>Actinomycetota</taxon>
        <taxon>Actinomycetes</taxon>
        <taxon>Propionibacteriales</taxon>
        <taxon>Nocardioidaceae</taxon>
        <taxon>Nocardioides</taxon>
    </lineage>
</organism>
<keyword evidence="7" id="KW-1185">Reference proteome</keyword>
<evidence type="ECO:0000313" key="6">
    <source>
        <dbReference type="EMBL" id="PUA80345.1"/>
    </source>
</evidence>
<dbReference type="Gene3D" id="1.10.10.60">
    <property type="entry name" value="Homeodomain-like"/>
    <property type="match status" value="1"/>
</dbReference>
<dbReference type="Gene3D" id="1.10.357.10">
    <property type="entry name" value="Tetracycline Repressor, domain 2"/>
    <property type="match status" value="1"/>
</dbReference>
<dbReference type="InterPro" id="IPR050109">
    <property type="entry name" value="HTH-type_TetR-like_transc_reg"/>
</dbReference>
<dbReference type="AlphaFoldDB" id="A0A2R7YVE6"/>
<dbReference type="EMBL" id="PYXZ01000006">
    <property type="protein sequence ID" value="PUA80345.1"/>
    <property type="molecule type" value="Genomic_DNA"/>
</dbReference>
<protein>
    <recommendedName>
        <fullName evidence="5">HTH tetR-type domain-containing protein</fullName>
    </recommendedName>
</protein>
<dbReference type="PROSITE" id="PS50977">
    <property type="entry name" value="HTH_TETR_2"/>
    <property type="match status" value="1"/>
</dbReference>
<dbReference type="GO" id="GO:0000976">
    <property type="term" value="F:transcription cis-regulatory region binding"/>
    <property type="evidence" value="ECO:0007669"/>
    <property type="project" value="TreeGrafter"/>
</dbReference>
<dbReference type="RefSeq" id="WP_108345152.1">
    <property type="nucleotide sequence ID" value="NZ_PYXZ01000006.1"/>
</dbReference>
<proteinExistence type="predicted"/>
<dbReference type="OrthoDB" id="8688418at2"/>
<dbReference type="GO" id="GO:0003700">
    <property type="term" value="F:DNA-binding transcription factor activity"/>
    <property type="evidence" value="ECO:0007669"/>
    <property type="project" value="TreeGrafter"/>
</dbReference>
<keyword evidence="1" id="KW-0805">Transcription regulation</keyword>
<feature type="DNA-binding region" description="H-T-H motif" evidence="4">
    <location>
        <begin position="39"/>
        <end position="58"/>
    </location>
</feature>
<evidence type="ECO:0000313" key="7">
    <source>
        <dbReference type="Proteomes" id="UP000244867"/>
    </source>
</evidence>
<evidence type="ECO:0000256" key="4">
    <source>
        <dbReference type="PROSITE-ProRule" id="PRU00335"/>
    </source>
</evidence>
<gene>
    <name evidence="6" type="ORF">C7S10_14540</name>
</gene>